<accession>A0ABT1SVF0</accession>
<comment type="similarity">
    <text evidence="2">Belongs to the bacterial sugar transferase family.</text>
</comment>
<evidence type="ECO:0000256" key="3">
    <source>
        <dbReference type="ARBA" id="ARBA00022679"/>
    </source>
</evidence>
<dbReference type="EMBL" id="JANHOH010000001">
    <property type="protein sequence ID" value="MCQ6956319.1"/>
    <property type="molecule type" value="Genomic_DNA"/>
</dbReference>
<dbReference type="NCBIfam" id="TIGR03023">
    <property type="entry name" value="WcaJ_sugtrans"/>
    <property type="match status" value="1"/>
</dbReference>
<gene>
    <name evidence="9" type="ORF">NPE20_00025</name>
</gene>
<organism evidence="9 10">
    <name type="scientific">Mucilaginibacter aquariorum</name>
    <dbReference type="NCBI Taxonomy" id="2967225"/>
    <lineage>
        <taxon>Bacteria</taxon>
        <taxon>Pseudomonadati</taxon>
        <taxon>Bacteroidota</taxon>
        <taxon>Sphingobacteriia</taxon>
        <taxon>Sphingobacteriales</taxon>
        <taxon>Sphingobacteriaceae</taxon>
        <taxon>Mucilaginibacter</taxon>
    </lineage>
</organism>
<evidence type="ECO:0000256" key="2">
    <source>
        <dbReference type="ARBA" id="ARBA00006464"/>
    </source>
</evidence>
<evidence type="ECO:0000256" key="5">
    <source>
        <dbReference type="ARBA" id="ARBA00022989"/>
    </source>
</evidence>
<feature type="transmembrane region" description="Helical" evidence="7">
    <location>
        <begin position="43"/>
        <end position="62"/>
    </location>
</feature>
<sequence length="461" mass="54113">MESRYLYLLRFILILTDLILINFCFFLGFYLTNKYYRVIDLSMYRDNVVVCNLIWIICTSIVRMYSGNTLHKIEAIFKTTWRGVALHICFFLAYMFFTNMLNFPKAFFVLFYFLTILSFILSRFTGTAFQNLLNDNFELRKSVAVIGMNNGGLHLAEYLSNQSTINFRGFLEEETAMVNERGELILSSSTQQLKKAVSSGINELYVCVDTNKMDDLKELISEGEKHCVRLNFVPNFTDFQQDFKFDKRGNFMVLSARNEPLESIDNRFRKRAFDIIVSALVILFVLSWLYPILALIIKLQSPGPIIFKQLRSGRDNTPFWCYKFRSMRMNDGNGHRQASRNDDRVTSIGRFMRKTSLDEFPQFFNVLLGHMSIIGPRPHMLSHTEQYRVIIDKYMIRQFLKPGISGWAQVSGFRGETKDAKLMEMRVEHDIWYMENWSLMLDIRIIFLTVINIFKGEEQAY</sequence>
<feature type="transmembrane region" description="Helical" evidence="7">
    <location>
        <begin position="7"/>
        <end position="31"/>
    </location>
</feature>
<name>A0ABT1SVF0_9SPHI</name>
<proteinExistence type="inferred from homology"/>
<dbReference type="Proteomes" id="UP001204376">
    <property type="component" value="Unassembled WGS sequence"/>
</dbReference>
<protein>
    <submittedName>
        <fullName evidence="9">Undecaprenyl-phosphate glucose phosphotransferase</fullName>
        <ecNumber evidence="9">2.7.8.31</ecNumber>
    </submittedName>
</protein>
<dbReference type="InterPro" id="IPR017475">
    <property type="entry name" value="EPS_sugar_tfrase"/>
</dbReference>
<keyword evidence="3 9" id="KW-0808">Transferase</keyword>
<evidence type="ECO:0000256" key="6">
    <source>
        <dbReference type="ARBA" id="ARBA00023136"/>
    </source>
</evidence>
<keyword evidence="6 7" id="KW-0472">Membrane</keyword>
<dbReference type="Pfam" id="PF02397">
    <property type="entry name" value="Bac_transf"/>
    <property type="match status" value="1"/>
</dbReference>
<reference evidence="9 10" key="1">
    <citation type="submission" date="2022-07" db="EMBL/GenBank/DDBJ databases">
        <title>Mucilaginibacter sp. JC4.</title>
        <authorList>
            <person name="Le V."/>
            <person name="Ko S.-R."/>
            <person name="Ahn C.-Y."/>
            <person name="Oh H.-M."/>
        </authorList>
    </citation>
    <scope>NUCLEOTIDE SEQUENCE [LARGE SCALE GENOMIC DNA]</scope>
    <source>
        <strain evidence="9 10">JC4</strain>
    </source>
</reference>
<dbReference type="InterPro" id="IPR017473">
    <property type="entry name" value="Undecaprenyl-P_gluc_Ptfrase"/>
</dbReference>
<dbReference type="GO" id="GO:0089702">
    <property type="term" value="F:undecaprenyl-phosphate glucose phosphotransferase activity"/>
    <property type="evidence" value="ECO:0007669"/>
    <property type="project" value="UniProtKB-EC"/>
</dbReference>
<feature type="transmembrane region" description="Helical" evidence="7">
    <location>
        <begin position="83"/>
        <end position="101"/>
    </location>
</feature>
<evidence type="ECO:0000259" key="8">
    <source>
        <dbReference type="Pfam" id="PF02397"/>
    </source>
</evidence>
<dbReference type="Gene3D" id="3.40.50.720">
    <property type="entry name" value="NAD(P)-binding Rossmann-like Domain"/>
    <property type="match status" value="1"/>
</dbReference>
<keyword evidence="4 7" id="KW-0812">Transmembrane</keyword>
<keyword evidence="10" id="KW-1185">Reference proteome</keyword>
<dbReference type="InterPro" id="IPR003362">
    <property type="entry name" value="Bact_transf"/>
</dbReference>
<evidence type="ECO:0000313" key="9">
    <source>
        <dbReference type="EMBL" id="MCQ6956319.1"/>
    </source>
</evidence>
<evidence type="ECO:0000313" key="10">
    <source>
        <dbReference type="Proteomes" id="UP001204376"/>
    </source>
</evidence>
<feature type="domain" description="Bacterial sugar transferase" evidence="8">
    <location>
        <begin position="270"/>
        <end position="454"/>
    </location>
</feature>
<comment type="subcellular location">
    <subcellularLocation>
        <location evidence="1">Membrane</location>
        <topology evidence="1">Multi-pass membrane protein</topology>
    </subcellularLocation>
</comment>
<comment type="caution">
    <text evidence="9">The sequence shown here is derived from an EMBL/GenBank/DDBJ whole genome shotgun (WGS) entry which is preliminary data.</text>
</comment>
<evidence type="ECO:0000256" key="1">
    <source>
        <dbReference type="ARBA" id="ARBA00004141"/>
    </source>
</evidence>
<dbReference type="NCBIfam" id="TIGR03025">
    <property type="entry name" value="EPS_sugtrans"/>
    <property type="match status" value="1"/>
</dbReference>
<feature type="transmembrane region" description="Helical" evidence="7">
    <location>
        <begin position="107"/>
        <end position="124"/>
    </location>
</feature>
<keyword evidence="5 7" id="KW-1133">Transmembrane helix</keyword>
<evidence type="ECO:0000256" key="7">
    <source>
        <dbReference type="SAM" id="Phobius"/>
    </source>
</evidence>
<dbReference type="PANTHER" id="PTHR30576:SF0">
    <property type="entry name" value="UNDECAPRENYL-PHOSPHATE N-ACETYLGALACTOSAMINYL 1-PHOSPHATE TRANSFERASE-RELATED"/>
    <property type="match status" value="1"/>
</dbReference>
<dbReference type="EC" id="2.7.8.31" evidence="9"/>
<dbReference type="Pfam" id="PF13727">
    <property type="entry name" value="CoA_binding_3"/>
    <property type="match status" value="1"/>
</dbReference>
<evidence type="ECO:0000256" key="4">
    <source>
        <dbReference type="ARBA" id="ARBA00022692"/>
    </source>
</evidence>
<feature type="transmembrane region" description="Helical" evidence="7">
    <location>
        <begin position="275"/>
        <end position="297"/>
    </location>
</feature>
<dbReference type="PANTHER" id="PTHR30576">
    <property type="entry name" value="COLANIC BIOSYNTHESIS UDP-GLUCOSE LIPID CARRIER TRANSFERASE"/>
    <property type="match status" value="1"/>
</dbReference>